<reference evidence="2" key="2">
    <citation type="journal article" date="2015" name="Fish Shellfish Immunol.">
        <title>Early steps in the European eel (Anguilla anguilla)-Vibrio vulnificus interaction in the gills: Role of the RtxA13 toxin.</title>
        <authorList>
            <person name="Callol A."/>
            <person name="Pajuelo D."/>
            <person name="Ebbesson L."/>
            <person name="Teles M."/>
            <person name="MacKenzie S."/>
            <person name="Amaro C."/>
        </authorList>
    </citation>
    <scope>NUCLEOTIDE SEQUENCE</scope>
</reference>
<dbReference type="EMBL" id="GBXM01033667">
    <property type="protein sequence ID" value="JAH74910.1"/>
    <property type="molecule type" value="Transcribed_RNA"/>
</dbReference>
<sequence length="30" mass="3218">MSKNVEQGQFQRPIGSSGGAVRLSRRVGKS</sequence>
<dbReference type="AlphaFoldDB" id="A0A0E9VBT3"/>
<evidence type="ECO:0000256" key="1">
    <source>
        <dbReference type="SAM" id="MobiDB-lite"/>
    </source>
</evidence>
<feature type="compositionally biased region" description="Polar residues" evidence="1">
    <location>
        <begin position="1"/>
        <end position="10"/>
    </location>
</feature>
<protein>
    <submittedName>
        <fullName evidence="2">Uncharacterized protein</fullName>
    </submittedName>
</protein>
<reference evidence="2" key="1">
    <citation type="submission" date="2014-11" db="EMBL/GenBank/DDBJ databases">
        <authorList>
            <person name="Amaro Gonzalez C."/>
        </authorList>
    </citation>
    <scope>NUCLEOTIDE SEQUENCE</scope>
</reference>
<evidence type="ECO:0000313" key="2">
    <source>
        <dbReference type="EMBL" id="JAH74910.1"/>
    </source>
</evidence>
<proteinExistence type="predicted"/>
<accession>A0A0E9VBT3</accession>
<organism evidence="2">
    <name type="scientific">Anguilla anguilla</name>
    <name type="common">European freshwater eel</name>
    <name type="synonym">Muraena anguilla</name>
    <dbReference type="NCBI Taxonomy" id="7936"/>
    <lineage>
        <taxon>Eukaryota</taxon>
        <taxon>Metazoa</taxon>
        <taxon>Chordata</taxon>
        <taxon>Craniata</taxon>
        <taxon>Vertebrata</taxon>
        <taxon>Euteleostomi</taxon>
        <taxon>Actinopterygii</taxon>
        <taxon>Neopterygii</taxon>
        <taxon>Teleostei</taxon>
        <taxon>Anguilliformes</taxon>
        <taxon>Anguillidae</taxon>
        <taxon>Anguilla</taxon>
    </lineage>
</organism>
<feature type="region of interest" description="Disordered" evidence="1">
    <location>
        <begin position="1"/>
        <end position="30"/>
    </location>
</feature>
<name>A0A0E9VBT3_ANGAN</name>